<dbReference type="InterPro" id="IPR050189">
    <property type="entry name" value="MFS_Efflux_Transporters"/>
</dbReference>
<evidence type="ECO:0000313" key="8">
    <source>
        <dbReference type="EMBL" id="RAQ04293.1"/>
    </source>
</evidence>
<feature type="transmembrane region" description="Helical" evidence="6">
    <location>
        <begin position="249"/>
        <end position="272"/>
    </location>
</feature>
<dbReference type="PROSITE" id="PS50850">
    <property type="entry name" value="MFS"/>
    <property type="match status" value="1"/>
</dbReference>
<dbReference type="PANTHER" id="PTHR43124">
    <property type="entry name" value="PURINE EFFLUX PUMP PBUE"/>
    <property type="match status" value="1"/>
</dbReference>
<comment type="subcellular location">
    <subcellularLocation>
        <location evidence="1">Cell membrane</location>
        <topology evidence="1">Multi-pass membrane protein</topology>
    </subcellularLocation>
</comment>
<dbReference type="InterPro" id="IPR036259">
    <property type="entry name" value="MFS_trans_sf"/>
</dbReference>
<dbReference type="InterPro" id="IPR020846">
    <property type="entry name" value="MFS_dom"/>
</dbReference>
<accession>A0AAQ0F9W2</accession>
<dbReference type="EMBL" id="QLUZ01000019">
    <property type="protein sequence ID" value="RAQ04293.1"/>
    <property type="molecule type" value="Genomic_DNA"/>
</dbReference>
<name>A0AAQ0F9W2_BURCE</name>
<feature type="transmembrane region" description="Helical" evidence="6">
    <location>
        <begin position="120"/>
        <end position="139"/>
    </location>
</feature>
<proteinExistence type="predicted"/>
<dbReference type="Pfam" id="PF07690">
    <property type="entry name" value="MFS_1"/>
    <property type="match status" value="1"/>
</dbReference>
<evidence type="ECO:0000256" key="5">
    <source>
        <dbReference type="ARBA" id="ARBA00023136"/>
    </source>
</evidence>
<gene>
    <name evidence="8" type="ORF">DPR02_26985</name>
</gene>
<dbReference type="GO" id="GO:0005886">
    <property type="term" value="C:plasma membrane"/>
    <property type="evidence" value="ECO:0007669"/>
    <property type="project" value="UniProtKB-SubCell"/>
</dbReference>
<feature type="transmembrane region" description="Helical" evidence="6">
    <location>
        <begin position="91"/>
        <end position="113"/>
    </location>
</feature>
<feature type="transmembrane region" description="Helical" evidence="6">
    <location>
        <begin position="284"/>
        <end position="304"/>
    </location>
</feature>
<dbReference type="CDD" id="cd17324">
    <property type="entry name" value="MFS_NepI_like"/>
    <property type="match status" value="1"/>
</dbReference>
<evidence type="ECO:0000256" key="1">
    <source>
        <dbReference type="ARBA" id="ARBA00004651"/>
    </source>
</evidence>
<evidence type="ECO:0000256" key="6">
    <source>
        <dbReference type="SAM" id="Phobius"/>
    </source>
</evidence>
<keyword evidence="4 6" id="KW-1133">Transmembrane helix</keyword>
<feature type="transmembrane region" description="Helical" evidence="6">
    <location>
        <begin position="52"/>
        <end position="71"/>
    </location>
</feature>
<dbReference type="GO" id="GO:0022857">
    <property type="term" value="F:transmembrane transporter activity"/>
    <property type="evidence" value="ECO:0007669"/>
    <property type="project" value="InterPro"/>
</dbReference>
<feature type="transmembrane region" description="Helical" evidence="6">
    <location>
        <begin position="340"/>
        <end position="363"/>
    </location>
</feature>
<evidence type="ECO:0000313" key="9">
    <source>
        <dbReference type="Proteomes" id="UP000248899"/>
    </source>
</evidence>
<comment type="caution">
    <text evidence="8">The sequence shown here is derived from an EMBL/GenBank/DDBJ whole genome shotgun (WGS) entry which is preliminary data.</text>
</comment>
<dbReference type="PANTHER" id="PTHR43124:SF3">
    <property type="entry name" value="CHLORAMPHENICOL EFFLUX PUMP RV0191"/>
    <property type="match status" value="1"/>
</dbReference>
<dbReference type="Gene3D" id="1.20.1250.20">
    <property type="entry name" value="MFS general substrate transporter like domains"/>
    <property type="match status" value="1"/>
</dbReference>
<feature type="transmembrane region" description="Helical" evidence="6">
    <location>
        <begin position="178"/>
        <end position="200"/>
    </location>
</feature>
<dbReference type="Proteomes" id="UP000248899">
    <property type="component" value="Unassembled WGS sequence"/>
</dbReference>
<evidence type="ECO:0000256" key="4">
    <source>
        <dbReference type="ARBA" id="ARBA00022989"/>
    </source>
</evidence>
<dbReference type="AlphaFoldDB" id="A0AAQ0F9W2"/>
<dbReference type="SUPFAM" id="SSF103473">
    <property type="entry name" value="MFS general substrate transporter"/>
    <property type="match status" value="1"/>
</dbReference>
<feature type="domain" description="Major facilitator superfamily (MFS) profile" evidence="7">
    <location>
        <begin position="54"/>
        <end position="428"/>
    </location>
</feature>
<keyword evidence="2" id="KW-1003">Cell membrane</keyword>
<keyword evidence="3 6" id="KW-0812">Transmembrane</keyword>
<feature type="transmembrane region" description="Helical" evidence="6">
    <location>
        <begin position="206"/>
        <end position="228"/>
    </location>
</feature>
<evidence type="ECO:0000256" key="3">
    <source>
        <dbReference type="ARBA" id="ARBA00022692"/>
    </source>
</evidence>
<protein>
    <submittedName>
        <fullName evidence="8">MFS transporter</fullName>
    </submittedName>
</protein>
<keyword evidence="5 6" id="KW-0472">Membrane</keyword>
<feature type="transmembrane region" description="Helical" evidence="6">
    <location>
        <begin position="402"/>
        <end position="422"/>
    </location>
</feature>
<dbReference type="InterPro" id="IPR011701">
    <property type="entry name" value="MFS"/>
</dbReference>
<feature type="transmembrane region" description="Helical" evidence="6">
    <location>
        <begin position="375"/>
        <end position="396"/>
    </location>
</feature>
<feature type="transmembrane region" description="Helical" evidence="6">
    <location>
        <begin position="316"/>
        <end position="334"/>
    </location>
</feature>
<reference evidence="8 9" key="1">
    <citation type="submission" date="2018-06" db="EMBL/GenBank/DDBJ databases">
        <title>Towards the identification of Burkholderia cepacia strain which caused fatal septicemia.</title>
        <authorList>
            <person name="Bui L.A.T."/>
            <person name="Zakharova I.B."/>
            <person name="Shpak I.M."/>
            <person name="Teteryatnikova N."/>
            <person name="Ustinov D.V."/>
            <person name="Kuzyutina Y.A."/>
            <person name="Nguyen H.N."/>
            <person name="Antonov A.S."/>
            <person name="Avdyusheva E.F."/>
            <person name="Victorov D.V."/>
        </authorList>
    </citation>
    <scope>NUCLEOTIDE SEQUENCE [LARGE SCALE GENOMIC DNA]</scope>
    <source>
        <strain evidence="8 9">PT02</strain>
    </source>
</reference>
<evidence type="ECO:0000256" key="2">
    <source>
        <dbReference type="ARBA" id="ARBA00022475"/>
    </source>
</evidence>
<feature type="transmembrane region" description="Helical" evidence="6">
    <location>
        <begin position="145"/>
        <end position="166"/>
    </location>
</feature>
<evidence type="ECO:0000259" key="7">
    <source>
        <dbReference type="PROSITE" id="PS50850"/>
    </source>
</evidence>
<sequence>MDNRRDAACRRRLEAVGASTAMLSIRQPNTVHAQEHIMTQITSIDPPRTRSWLAVLSVALSATVFCTTEFLPVGLLRYISQGLRVSEGSAGIMITAPGLLAAIAAPLLTVAVGRFDRRRVLLGLGLLLVISNLTAMLAPNFATLVVARALFGVGIGGFWAISVGLGGRLVEEAHVGRATSLIFAGVSLGMLIGGPAGALIGELAGWRTAFAAALALSVAALIAQWVSLPSLHVTHRVAARDLLRIFGTRAARIGLIAMTLVLCGQFATYTYITPFLAKVSGFGGTVISSLLLGYTFIGLVGNFIGGSTAQRNVKATLIASILFIAVPLAMLPVLGTSRPWVLVALAAWGTAYGALPVALQMWMAQATREVREGGMALFVANFQISIALGSFVGGRIVDGLGLFNAMYFGVGLAMVSILTLSLTGGHPRSVDEPATT</sequence>
<organism evidence="8 9">
    <name type="scientific">Burkholderia cepacia</name>
    <name type="common">Pseudomonas cepacia</name>
    <dbReference type="NCBI Taxonomy" id="292"/>
    <lineage>
        <taxon>Bacteria</taxon>
        <taxon>Pseudomonadati</taxon>
        <taxon>Pseudomonadota</taxon>
        <taxon>Betaproteobacteria</taxon>
        <taxon>Burkholderiales</taxon>
        <taxon>Burkholderiaceae</taxon>
        <taxon>Burkholderia</taxon>
        <taxon>Burkholderia cepacia complex</taxon>
    </lineage>
</organism>